<gene>
    <name evidence="2" type="ORF">ENJ40_06790</name>
</gene>
<dbReference type="AlphaFoldDB" id="A0A7C3GVC2"/>
<dbReference type="InterPro" id="IPR051690">
    <property type="entry name" value="PseI-like"/>
</dbReference>
<dbReference type="CDD" id="cd11615">
    <property type="entry name" value="SAF_NeuB_like"/>
    <property type="match status" value="1"/>
</dbReference>
<dbReference type="InterPro" id="IPR036732">
    <property type="entry name" value="AFP_Neu5c_C_sf"/>
</dbReference>
<evidence type="ECO:0000259" key="1">
    <source>
        <dbReference type="PROSITE" id="PS50844"/>
    </source>
</evidence>
<reference evidence="2" key="1">
    <citation type="journal article" date="2020" name="mSystems">
        <title>Genome- and Community-Level Interaction Insights into Carbon Utilization and Element Cycling Functions of Hydrothermarchaeota in Hydrothermal Sediment.</title>
        <authorList>
            <person name="Zhou Z."/>
            <person name="Liu Y."/>
            <person name="Xu W."/>
            <person name="Pan J."/>
            <person name="Luo Z.H."/>
            <person name="Li M."/>
        </authorList>
    </citation>
    <scope>NUCLEOTIDE SEQUENCE [LARGE SCALE GENOMIC DNA]</scope>
    <source>
        <strain evidence="2">HyVt-483</strain>
    </source>
</reference>
<dbReference type="Proteomes" id="UP000886043">
    <property type="component" value="Unassembled WGS sequence"/>
</dbReference>
<name>A0A7C3GVC2_9BACT</name>
<dbReference type="InterPro" id="IPR013132">
    <property type="entry name" value="PseI/NeuA/B-like_N"/>
</dbReference>
<dbReference type="InterPro" id="IPR013785">
    <property type="entry name" value="Aldolase_TIM"/>
</dbReference>
<evidence type="ECO:0000313" key="2">
    <source>
        <dbReference type="EMBL" id="HFC98144.1"/>
    </source>
</evidence>
<protein>
    <submittedName>
        <fullName evidence="2">N-acetylneuraminate synthase</fullName>
    </submittedName>
</protein>
<accession>A0A7C3GVC2</accession>
<dbReference type="SUPFAM" id="SSF51269">
    <property type="entry name" value="AFP III-like domain"/>
    <property type="match status" value="1"/>
</dbReference>
<dbReference type="GO" id="GO:0047444">
    <property type="term" value="F:N-acylneuraminate-9-phosphate synthase activity"/>
    <property type="evidence" value="ECO:0007669"/>
    <property type="project" value="TreeGrafter"/>
</dbReference>
<sequence>MKTLKKKGRVIIVFEAGATHTGLDSAKALARAAKEAGADAVKFQMLSADRLMADREVEFEYGYLCRTETGKEEIRTCREPLYQILKRRELSREEWRELKRYCDELGISMFCTATFKDEVDFLVDELGVPSIKICSGDIDYLDLIAYTARKGVNLQLDTGGAELWEVERAVRVAERAGCRDIVIHHCPTGYPAYLESINLRVITTLKRMFPDYLIGFSDHSPGWNMDIAAVALGVDLLEKNITLDKTTKSCEHALSLEPEEAKEFVKVIREVEVALGSSRPRGIDARKVRIARRSPYAVRDLPAGTPIKREDFEFRRPQAGLTDYEFSLFLGKPLRKSLSQGEPLTREHL</sequence>
<dbReference type="InterPro" id="IPR013974">
    <property type="entry name" value="SAF"/>
</dbReference>
<dbReference type="GO" id="GO:0016051">
    <property type="term" value="P:carbohydrate biosynthetic process"/>
    <property type="evidence" value="ECO:0007669"/>
    <property type="project" value="InterPro"/>
</dbReference>
<organism evidence="2">
    <name type="scientific">Thermosulfurimonas dismutans</name>
    <dbReference type="NCBI Taxonomy" id="999894"/>
    <lineage>
        <taxon>Bacteria</taxon>
        <taxon>Pseudomonadati</taxon>
        <taxon>Thermodesulfobacteriota</taxon>
        <taxon>Thermodesulfobacteria</taxon>
        <taxon>Thermodesulfobacteriales</taxon>
        <taxon>Thermodesulfobacteriaceae</taxon>
        <taxon>Thermosulfurimonas</taxon>
    </lineage>
</organism>
<dbReference type="Gene3D" id="3.90.1210.10">
    <property type="entry name" value="Antifreeze-like/N-acetylneuraminic acid synthase C-terminal domain"/>
    <property type="match status" value="1"/>
</dbReference>
<dbReference type="PANTHER" id="PTHR42966:SF1">
    <property type="entry name" value="SIALIC ACID SYNTHASE"/>
    <property type="match status" value="1"/>
</dbReference>
<proteinExistence type="predicted"/>
<dbReference type="InterPro" id="IPR057736">
    <property type="entry name" value="SAF_PseI/NeuA/NeuB"/>
</dbReference>
<comment type="caution">
    <text evidence="2">The sequence shown here is derived from an EMBL/GenBank/DDBJ whole genome shotgun (WGS) entry which is preliminary data.</text>
</comment>
<dbReference type="PROSITE" id="PS50844">
    <property type="entry name" value="AFP_LIKE"/>
    <property type="match status" value="1"/>
</dbReference>
<feature type="domain" description="AFP-like" evidence="1">
    <location>
        <begin position="294"/>
        <end position="349"/>
    </location>
</feature>
<dbReference type="SMART" id="SM00858">
    <property type="entry name" value="SAF"/>
    <property type="match status" value="1"/>
</dbReference>
<dbReference type="Pfam" id="PF03102">
    <property type="entry name" value="NeuB"/>
    <property type="match status" value="1"/>
</dbReference>
<dbReference type="Gene3D" id="3.20.20.70">
    <property type="entry name" value="Aldolase class I"/>
    <property type="match status" value="1"/>
</dbReference>
<dbReference type="Pfam" id="PF08666">
    <property type="entry name" value="SAF"/>
    <property type="match status" value="1"/>
</dbReference>
<dbReference type="PANTHER" id="PTHR42966">
    <property type="entry name" value="N-ACETYLNEURAMINATE SYNTHASE"/>
    <property type="match status" value="1"/>
</dbReference>
<dbReference type="InterPro" id="IPR006190">
    <property type="entry name" value="SAF_AFP_Neu5Ac"/>
</dbReference>
<dbReference type="SUPFAM" id="SSF51569">
    <property type="entry name" value="Aldolase"/>
    <property type="match status" value="1"/>
</dbReference>
<dbReference type="EMBL" id="DRMH01000085">
    <property type="protein sequence ID" value="HFC98144.1"/>
    <property type="molecule type" value="Genomic_DNA"/>
</dbReference>